<dbReference type="InterPro" id="IPR012925">
    <property type="entry name" value="TipAS_dom"/>
</dbReference>
<dbReference type="RefSeq" id="WP_053817106.1">
    <property type="nucleotide sequence ID" value="NZ_CP027169.1"/>
</dbReference>
<dbReference type="InterPro" id="IPR047057">
    <property type="entry name" value="MerR_fam"/>
</dbReference>
<dbReference type="Proteomes" id="UP000238390">
    <property type="component" value="Chromosome"/>
</dbReference>
<dbReference type="PRINTS" id="PR00040">
    <property type="entry name" value="HTHMERR"/>
</dbReference>
<evidence type="ECO:0000313" key="1">
    <source>
        <dbReference type="EMBL" id="AVK03034.1"/>
    </source>
</evidence>
<accession>A0A2R3IMD3</accession>
<organism evidence="1 2">
    <name type="scientific">Pseudomonas paraeruginosa</name>
    <dbReference type="NCBI Taxonomy" id="2994495"/>
    <lineage>
        <taxon>Bacteria</taxon>
        <taxon>Pseudomonadati</taxon>
        <taxon>Pseudomonadota</taxon>
        <taxon>Gammaproteobacteria</taxon>
        <taxon>Pseudomonadales</taxon>
        <taxon>Pseudomonadaceae</taxon>
        <taxon>Pseudomonas</taxon>
    </lineage>
</organism>
<dbReference type="GO" id="GO:0003677">
    <property type="term" value="F:DNA binding"/>
    <property type="evidence" value="ECO:0007669"/>
    <property type="project" value="InterPro"/>
</dbReference>
<dbReference type="PANTHER" id="PTHR30204">
    <property type="entry name" value="REDOX-CYCLING DRUG-SENSING TRANSCRIPTIONAL ACTIVATOR SOXR"/>
    <property type="match status" value="1"/>
</dbReference>
<reference evidence="1 2" key="1">
    <citation type="submission" date="2018-02" db="EMBL/GenBank/DDBJ databases">
        <title>FDA/CDC Antimicrobial Resistant Isolate Bank Genome Sequencing.</title>
        <authorList>
            <person name="Benahmed F.H."/>
            <person name="Lutgring J.D."/>
            <person name="Yoo B."/>
            <person name="Machado M."/>
            <person name="Brown A."/>
            <person name="McAllister G."/>
            <person name="Perry A."/>
            <person name="Halpin A.L."/>
            <person name="Vavikolanu K."/>
            <person name="Ott S."/>
            <person name="Zhao X."/>
            <person name="Tallon L.J."/>
            <person name="Sadzewicz L."/>
            <person name="Aluvathingal J."/>
            <person name="Nadendla S."/>
            <person name="Voskania-kordi A."/>
            <person name="Simonyan V."/>
            <person name="Patel J."/>
            <person name="Shawar R.M."/>
        </authorList>
    </citation>
    <scope>NUCLEOTIDE SEQUENCE [LARGE SCALE GENOMIC DNA]</scope>
    <source>
        <strain evidence="1 2">AR_0356</strain>
    </source>
</reference>
<keyword evidence="2" id="KW-1185">Reference proteome</keyword>
<dbReference type="InterPro" id="IPR000551">
    <property type="entry name" value="MerR-type_HTH_dom"/>
</dbReference>
<dbReference type="SMART" id="SM00422">
    <property type="entry name" value="HTH_MERR"/>
    <property type="match status" value="1"/>
</dbReference>
<sequence>MLLKVGELARRTGLTVRTLHHYHDIGLLVPVARTDAGYRLYGREDVARLHRIQALRRFGLSLGEIGELLARPALSLGSVIERQVRILEQEIAHRTQLRDRLLQLGAQLARGEEPELADWLTTMELMNMYDRYFTRQELQQLRFHQADAARQAEWRALVDEVRQAMACGLAATSEEAQALSRRWMSMLEEDTAGDPRLLAKLDAMHAAEPGLRERTGITAEIRDYVLAAFNQARLAIYRRWLDAEEFAFLCERYPRRMHEWPPLVAALREKLEAGVDPASAEVRDLARHWLELFRSFAGDDPRTQQKIRAALACEPELRLGSWVTDELLEYLRQAIATLPGHA</sequence>
<dbReference type="PROSITE" id="PS50937">
    <property type="entry name" value="HTH_MERR_2"/>
    <property type="match status" value="1"/>
</dbReference>
<dbReference type="Gene3D" id="1.10.1660.10">
    <property type="match status" value="1"/>
</dbReference>
<dbReference type="GO" id="GO:0003700">
    <property type="term" value="F:DNA-binding transcription factor activity"/>
    <property type="evidence" value="ECO:0007669"/>
    <property type="project" value="InterPro"/>
</dbReference>
<dbReference type="AlphaFoldDB" id="A0A2R3IMD3"/>
<gene>
    <name evidence="1" type="ORF">CSB93_3906</name>
</gene>
<dbReference type="InterPro" id="IPR009061">
    <property type="entry name" value="DNA-bd_dom_put_sf"/>
</dbReference>
<dbReference type="Pfam" id="PF07739">
    <property type="entry name" value="TipAS"/>
    <property type="match status" value="1"/>
</dbReference>
<proteinExistence type="predicted"/>
<dbReference type="Pfam" id="PF13411">
    <property type="entry name" value="MerR_1"/>
    <property type="match status" value="1"/>
</dbReference>
<protein>
    <submittedName>
        <fullName evidence="1">MerR regulatory family protein</fullName>
    </submittedName>
</protein>
<dbReference type="EMBL" id="CP027169">
    <property type="protein sequence ID" value="AVK03034.1"/>
    <property type="molecule type" value="Genomic_DNA"/>
</dbReference>
<dbReference type="SUPFAM" id="SSF46955">
    <property type="entry name" value="Putative DNA-binding domain"/>
    <property type="match status" value="1"/>
</dbReference>
<dbReference type="PANTHER" id="PTHR30204:SF90">
    <property type="entry name" value="HTH-TYPE TRANSCRIPTIONAL ACTIVATOR MTA"/>
    <property type="match status" value="1"/>
</dbReference>
<name>A0A2R3IMD3_9PSED</name>
<evidence type="ECO:0000313" key="2">
    <source>
        <dbReference type="Proteomes" id="UP000238390"/>
    </source>
</evidence>